<reference evidence="3 4" key="1">
    <citation type="submission" date="2019-01" db="EMBL/GenBank/DDBJ databases">
        <title>Lacunisphaera sp. strain TWA-58.</title>
        <authorList>
            <person name="Chen W.-M."/>
        </authorList>
    </citation>
    <scope>NUCLEOTIDE SEQUENCE [LARGE SCALE GENOMIC DNA]</scope>
    <source>
        <strain evidence="3 4">TWA-58</strain>
    </source>
</reference>
<dbReference type="InterPro" id="IPR050490">
    <property type="entry name" value="Bact_solute-bd_prot1"/>
</dbReference>
<dbReference type="Pfam" id="PF13416">
    <property type="entry name" value="SBP_bac_8"/>
    <property type="match status" value="1"/>
</dbReference>
<dbReference type="SUPFAM" id="SSF53850">
    <property type="entry name" value="Periplasmic binding protein-like II"/>
    <property type="match status" value="1"/>
</dbReference>
<gene>
    <name evidence="3" type="ORF">ESB00_18145</name>
</gene>
<evidence type="ECO:0000256" key="1">
    <source>
        <dbReference type="ARBA" id="ARBA00004418"/>
    </source>
</evidence>
<comment type="subcellular location">
    <subcellularLocation>
        <location evidence="1">Periplasm</location>
    </subcellularLocation>
</comment>
<protein>
    <submittedName>
        <fullName evidence="3">Extracellular solute-binding protein</fullName>
    </submittedName>
</protein>
<name>A0A4Q1C5D6_9BACT</name>
<dbReference type="GO" id="GO:0042597">
    <property type="term" value="C:periplasmic space"/>
    <property type="evidence" value="ECO:0007669"/>
    <property type="project" value="UniProtKB-SubCell"/>
</dbReference>
<keyword evidence="4" id="KW-1185">Reference proteome</keyword>
<sequence length="387" mass="41768">MSTSVQLRGMTWGHTRGFLPVVATAQRFGELNPGVEIVWEKRSLKAFEEFPVEKLAADYDLIVLDHPFVGYAAAHGPLLPLDEHLPAAFLADQAANSVGASHPSYTYGGHHWALAIDAATPVAFWREDLLARHGVAVPRTWDDLLGLARAGRVEIPAAPINCLMNFYTFCVAHGETPFATRERVASADTGRAALASLRELISLCDPGCWARNPIASHDLVASAANTQVAYCPLAYGYSNYARAGYAAHRLTFGEPPLHRGAPLRTTLGGTGLAVSALRPHRATALAYAQFAASAEIQRTLYTAAGGQPGHRKAWTDADNNALTGGCFIRTLPVLDRAFLRPRHNGYMAFQEHAGQVVHAALRGQTDEASALNQLDALYRASLGNREN</sequence>
<evidence type="ECO:0000256" key="2">
    <source>
        <dbReference type="ARBA" id="ARBA00008520"/>
    </source>
</evidence>
<dbReference type="RefSeq" id="WP_129049463.1">
    <property type="nucleotide sequence ID" value="NZ_SDHX01000002.1"/>
</dbReference>
<evidence type="ECO:0000313" key="3">
    <source>
        <dbReference type="EMBL" id="RXK53611.1"/>
    </source>
</evidence>
<dbReference type="OrthoDB" id="9811622at2"/>
<proteinExistence type="inferred from homology"/>
<dbReference type="Gene3D" id="3.40.190.10">
    <property type="entry name" value="Periplasmic binding protein-like II"/>
    <property type="match status" value="2"/>
</dbReference>
<dbReference type="InterPro" id="IPR006059">
    <property type="entry name" value="SBP"/>
</dbReference>
<comment type="caution">
    <text evidence="3">The sequence shown here is derived from an EMBL/GenBank/DDBJ whole genome shotgun (WGS) entry which is preliminary data.</text>
</comment>
<dbReference type="EMBL" id="SDHX01000002">
    <property type="protein sequence ID" value="RXK53611.1"/>
    <property type="molecule type" value="Genomic_DNA"/>
</dbReference>
<accession>A0A4Q1C5D6</accession>
<comment type="similarity">
    <text evidence="2">Belongs to the bacterial solute-binding protein 1 family.</text>
</comment>
<evidence type="ECO:0000313" key="4">
    <source>
        <dbReference type="Proteomes" id="UP000290218"/>
    </source>
</evidence>
<dbReference type="Proteomes" id="UP000290218">
    <property type="component" value="Unassembled WGS sequence"/>
</dbReference>
<dbReference type="AlphaFoldDB" id="A0A4Q1C5D6"/>
<dbReference type="PANTHER" id="PTHR43649">
    <property type="entry name" value="ARABINOSE-BINDING PROTEIN-RELATED"/>
    <property type="match status" value="1"/>
</dbReference>
<organism evidence="3 4">
    <name type="scientific">Oleiharenicola lentus</name>
    <dbReference type="NCBI Taxonomy" id="2508720"/>
    <lineage>
        <taxon>Bacteria</taxon>
        <taxon>Pseudomonadati</taxon>
        <taxon>Verrucomicrobiota</taxon>
        <taxon>Opitutia</taxon>
        <taxon>Opitutales</taxon>
        <taxon>Opitutaceae</taxon>
        <taxon>Oleiharenicola</taxon>
    </lineage>
</organism>